<organism evidence="2 3">
    <name type="scientific">Streptomyces mordarskii</name>
    <dbReference type="NCBI Taxonomy" id="1226758"/>
    <lineage>
        <taxon>Bacteria</taxon>
        <taxon>Bacillati</taxon>
        <taxon>Actinomycetota</taxon>
        <taxon>Actinomycetes</taxon>
        <taxon>Kitasatosporales</taxon>
        <taxon>Streptomycetaceae</taxon>
        <taxon>Streptomyces</taxon>
    </lineage>
</organism>
<reference evidence="3" key="1">
    <citation type="journal article" date="2019" name="Int. J. Syst. Evol. Microbiol.">
        <title>The Global Catalogue of Microorganisms (GCM) 10K type strain sequencing project: providing services to taxonomists for standard genome sequencing and annotation.</title>
        <authorList>
            <consortium name="The Broad Institute Genomics Platform"/>
            <consortium name="The Broad Institute Genome Sequencing Center for Infectious Disease"/>
            <person name="Wu L."/>
            <person name="Ma J."/>
        </authorList>
    </citation>
    <scope>NUCLEOTIDE SEQUENCE [LARGE SCALE GENOMIC DNA]</scope>
    <source>
        <strain evidence="3">JCM 5052</strain>
    </source>
</reference>
<dbReference type="Proteomes" id="UP001501576">
    <property type="component" value="Unassembled WGS sequence"/>
</dbReference>
<gene>
    <name evidence="2" type="ORF">GCM10010390_42540</name>
</gene>
<evidence type="ECO:0000313" key="3">
    <source>
        <dbReference type="Proteomes" id="UP001501576"/>
    </source>
</evidence>
<accession>A0ABP3N8X3</accession>
<keyword evidence="3" id="KW-1185">Reference proteome</keyword>
<dbReference type="EMBL" id="BAAABZ010000043">
    <property type="protein sequence ID" value="GAA0536186.1"/>
    <property type="molecule type" value="Genomic_DNA"/>
</dbReference>
<protein>
    <submittedName>
        <fullName evidence="2">Uncharacterized protein</fullName>
    </submittedName>
</protein>
<feature type="compositionally biased region" description="Basic and acidic residues" evidence="1">
    <location>
        <begin position="13"/>
        <end position="32"/>
    </location>
</feature>
<comment type="caution">
    <text evidence="2">The sequence shown here is derived from an EMBL/GenBank/DDBJ whole genome shotgun (WGS) entry which is preliminary data.</text>
</comment>
<feature type="region of interest" description="Disordered" evidence="1">
    <location>
        <begin position="1"/>
        <end position="53"/>
    </location>
</feature>
<name>A0ABP3N8X3_9ACTN</name>
<evidence type="ECO:0000256" key="1">
    <source>
        <dbReference type="SAM" id="MobiDB-lite"/>
    </source>
</evidence>
<sequence>MSRFRGVPGEWSPEGHKGVSLRDPHLTLEGFRDLGLPAAKRHGSTRSAQSEGR</sequence>
<proteinExistence type="predicted"/>
<evidence type="ECO:0000313" key="2">
    <source>
        <dbReference type="EMBL" id="GAA0536186.1"/>
    </source>
</evidence>